<dbReference type="InterPro" id="IPR010285">
    <property type="entry name" value="DNA_helicase_pif1-like_DEAD"/>
</dbReference>
<keyword evidence="1" id="KW-0233">DNA recombination</keyword>
<comment type="cofactor">
    <cofactor evidence="1">
        <name>Mg(2+)</name>
        <dbReference type="ChEBI" id="CHEBI:18420"/>
    </cofactor>
</comment>
<evidence type="ECO:0000259" key="2">
    <source>
        <dbReference type="Pfam" id="PF05970"/>
    </source>
</evidence>
<dbReference type="PANTHER" id="PTHR47642:SF7">
    <property type="entry name" value="ATP-DEPENDENT DNA HELICASE PIF1"/>
    <property type="match status" value="1"/>
</dbReference>
<keyword evidence="1" id="KW-0347">Helicase</keyword>
<evidence type="ECO:0000313" key="3">
    <source>
        <dbReference type="EnsemblMetazoa" id="AALFPA23_017231.P25115"/>
    </source>
</evidence>
<name>A0ABM1ZCK3_AEDAL</name>
<keyword evidence="4" id="KW-1185">Reference proteome</keyword>
<keyword evidence="1" id="KW-0378">Hydrolase</keyword>
<comment type="similarity">
    <text evidence="1">Belongs to the helicase family.</text>
</comment>
<comment type="catalytic activity">
    <reaction evidence="1">
        <text>ATP + H2O = ADP + phosphate + H(+)</text>
        <dbReference type="Rhea" id="RHEA:13065"/>
        <dbReference type="ChEBI" id="CHEBI:15377"/>
        <dbReference type="ChEBI" id="CHEBI:15378"/>
        <dbReference type="ChEBI" id="CHEBI:30616"/>
        <dbReference type="ChEBI" id="CHEBI:43474"/>
        <dbReference type="ChEBI" id="CHEBI:456216"/>
        <dbReference type="EC" id="5.6.2.3"/>
    </reaction>
</comment>
<accession>A0ABM1ZCK3</accession>
<evidence type="ECO:0000313" key="4">
    <source>
        <dbReference type="Proteomes" id="UP000069940"/>
    </source>
</evidence>
<dbReference type="GeneID" id="134288515"/>
<dbReference type="RefSeq" id="XP_062709568.1">
    <property type="nucleotide sequence ID" value="XM_062853584.1"/>
</dbReference>
<keyword evidence="1" id="KW-0067">ATP-binding</keyword>
<dbReference type="EnsemblMetazoa" id="AALFPA23_017231.R25115">
    <property type="protein sequence ID" value="AALFPA23_017231.P25115"/>
    <property type="gene ID" value="AALFPA23_017231"/>
</dbReference>
<dbReference type="EC" id="5.6.2.3" evidence="1"/>
<dbReference type="PANTHER" id="PTHR47642">
    <property type="entry name" value="ATP-DEPENDENT DNA HELICASE"/>
    <property type="match status" value="1"/>
</dbReference>
<dbReference type="InterPro" id="IPR051055">
    <property type="entry name" value="PIF1_helicase"/>
</dbReference>
<keyword evidence="1" id="KW-0234">DNA repair</keyword>
<sequence length="342" mass="39074">MSDLPMDVANNLRQQLKDCKLVIVDEISMVGSTIFSRIDTRLRQITGRNESFGGLSVITVGDFLQLPPVKDSAIFLTPRHSLIKTNISPLWGEFNLYELTEVMRQKDDLSFVKALNSFARGEMTDEDIKIIKSREIEEDQVPDEAIRLYYTNANVNKYNDKKISESLASEIECNAVDTITGKLKPNQRATKIKMWRERPTKDCGGYPYTIRFKEGIKYMLTANLDVADGLVNGATGVLKYVFCNPGTEKPSIVFLKFDSINVGKKIRNQYRNFMENNRINLSWTPIPRKVYNLTTHFQKDYQMIRDQFPIVPCEALTIHKSQVKHTDMFVLILGSLVTLPVS</sequence>
<dbReference type="Proteomes" id="UP000069940">
    <property type="component" value="Unassembled WGS sequence"/>
</dbReference>
<dbReference type="Gene3D" id="3.40.50.300">
    <property type="entry name" value="P-loop containing nucleotide triphosphate hydrolases"/>
    <property type="match status" value="1"/>
</dbReference>
<dbReference type="SUPFAM" id="SSF52540">
    <property type="entry name" value="P-loop containing nucleoside triphosphate hydrolases"/>
    <property type="match status" value="1"/>
</dbReference>
<protein>
    <recommendedName>
        <fullName evidence="1">ATP-dependent DNA helicase</fullName>
        <ecNumber evidence="1">5.6.2.3</ecNumber>
    </recommendedName>
</protein>
<organism evidence="3 4">
    <name type="scientific">Aedes albopictus</name>
    <name type="common">Asian tiger mosquito</name>
    <name type="synonym">Stegomyia albopicta</name>
    <dbReference type="NCBI Taxonomy" id="7160"/>
    <lineage>
        <taxon>Eukaryota</taxon>
        <taxon>Metazoa</taxon>
        <taxon>Ecdysozoa</taxon>
        <taxon>Arthropoda</taxon>
        <taxon>Hexapoda</taxon>
        <taxon>Insecta</taxon>
        <taxon>Pterygota</taxon>
        <taxon>Neoptera</taxon>
        <taxon>Endopterygota</taxon>
        <taxon>Diptera</taxon>
        <taxon>Nematocera</taxon>
        <taxon>Culicoidea</taxon>
        <taxon>Culicidae</taxon>
        <taxon>Culicinae</taxon>
        <taxon>Aedini</taxon>
        <taxon>Aedes</taxon>
        <taxon>Stegomyia</taxon>
    </lineage>
</organism>
<reference evidence="3" key="2">
    <citation type="submission" date="2025-05" db="UniProtKB">
        <authorList>
            <consortium name="EnsemblMetazoa"/>
        </authorList>
    </citation>
    <scope>IDENTIFICATION</scope>
    <source>
        <strain evidence="3">Foshan</strain>
    </source>
</reference>
<keyword evidence="1" id="KW-0547">Nucleotide-binding</keyword>
<proteinExistence type="inferred from homology"/>
<dbReference type="InterPro" id="IPR027417">
    <property type="entry name" value="P-loop_NTPase"/>
</dbReference>
<evidence type="ECO:0000256" key="1">
    <source>
        <dbReference type="RuleBase" id="RU363044"/>
    </source>
</evidence>
<dbReference type="Pfam" id="PF05970">
    <property type="entry name" value="PIF1"/>
    <property type="match status" value="1"/>
</dbReference>
<reference evidence="4" key="1">
    <citation type="journal article" date="2015" name="Proc. Natl. Acad. Sci. U.S.A.">
        <title>Genome sequence of the Asian Tiger mosquito, Aedes albopictus, reveals insights into its biology, genetics, and evolution.</title>
        <authorList>
            <person name="Chen X.G."/>
            <person name="Jiang X."/>
            <person name="Gu J."/>
            <person name="Xu M."/>
            <person name="Wu Y."/>
            <person name="Deng Y."/>
            <person name="Zhang C."/>
            <person name="Bonizzoni M."/>
            <person name="Dermauw W."/>
            <person name="Vontas J."/>
            <person name="Armbruster P."/>
            <person name="Huang X."/>
            <person name="Yang Y."/>
            <person name="Zhang H."/>
            <person name="He W."/>
            <person name="Peng H."/>
            <person name="Liu Y."/>
            <person name="Wu K."/>
            <person name="Chen J."/>
            <person name="Lirakis M."/>
            <person name="Topalis P."/>
            <person name="Van Leeuwen T."/>
            <person name="Hall A.B."/>
            <person name="Jiang X."/>
            <person name="Thorpe C."/>
            <person name="Mueller R.L."/>
            <person name="Sun C."/>
            <person name="Waterhouse R.M."/>
            <person name="Yan G."/>
            <person name="Tu Z.J."/>
            <person name="Fang X."/>
            <person name="James A.A."/>
        </authorList>
    </citation>
    <scope>NUCLEOTIDE SEQUENCE [LARGE SCALE GENOMIC DNA]</scope>
    <source>
        <strain evidence="4">Foshan</strain>
    </source>
</reference>
<feature type="domain" description="DNA helicase Pif1-like DEAD-box helicase" evidence="2">
    <location>
        <begin position="9"/>
        <end position="108"/>
    </location>
</feature>
<keyword evidence="1" id="KW-0227">DNA damage</keyword>